<dbReference type="EMBL" id="LN725636">
    <property type="protein sequence ID" value="CEP11105.1"/>
    <property type="molecule type" value="Genomic_DNA"/>
</dbReference>
<dbReference type="Proteomes" id="UP000054107">
    <property type="component" value="Unassembled WGS sequence"/>
</dbReference>
<sequence>MIMIQIFKQKTPHLFDDEVESSEWDFVVKVWGVVTERLFHGTNLHLKWGDTHLTVHDTVSDLLLKVDLGILHDKVRQRYNFETDVGVFEAAEEEPGNVKYIGDRCRASDV</sequence>
<gene>
    <name evidence="1" type="primary">PARPA_04906.1 scaffold 15694</name>
</gene>
<proteinExistence type="predicted"/>
<dbReference type="AlphaFoldDB" id="A0A0B7N6K3"/>
<protein>
    <submittedName>
        <fullName evidence="1">Uncharacterized protein</fullName>
    </submittedName>
</protein>
<dbReference type="OrthoDB" id="2213064at2759"/>
<name>A0A0B7N6K3_9FUNG</name>
<evidence type="ECO:0000313" key="1">
    <source>
        <dbReference type="EMBL" id="CEP11105.1"/>
    </source>
</evidence>
<keyword evidence="2" id="KW-1185">Reference proteome</keyword>
<accession>A0A0B7N6K3</accession>
<organism evidence="1 2">
    <name type="scientific">Parasitella parasitica</name>
    <dbReference type="NCBI Taxonomy" id="35722"/>
    <lineage>
        <taxon>Eukaryota</taxon>
        <taxon>Fungi</taxon>
        <taxon>Fungi incertae sedis</taxon>
        <taxon>Mucoromycota</taxon>
        <taxon>Mucoromycotina</taxon>
        <taxon>Mucoromycetes</taxon>
        <taxon>Mucorales</taxon>
        <taxon>Mucorineae</taxon>
        <taxon>Mucoraceae</taxon>
        <taxon>Parasitella</taxon>
    </lineage>
</organism>
<evidence type="ECO:0000313" key="2">
    <source>
        <dbReference type="Proteomes" id="UP000054107"/>
    </source>
</evidence>
<reference evidence="1 2" key="1">
    <citation type="submission" date="2014-09" db="EMBL/GenBank/DDBJ databases">
        <authorList>
            <person name="Ellenberger Sabrina"/>
        </authorList>
    </citation>
    <scope>NUCLEOTIDE SEQUENCE [LARGE SCALE GENOMIC DNA]</scope>
    <source>
        <strain evidence="1 2">CBS 412.66</strain>
    </source>
</reference>